<keyword evidence="2" id="KW-1185">Reference proteome</keyword>
<proteinExistence type="predicted"/>
<reference evidence="1" key="1">
    <citation type="submission" date="2021-08" db="EMBL/GenBank/DDBJ databases">
        <title>The first chromosome-level gecko genome reveals the dynamic sex chromosomes of Neotropical dwarf geckos (Sphaerodactylidae: Sphaerodactylus).</title>
        <authorList>
            <person name="Pinto B.J."/>
            <person name="Keating S.E."/>
            <person name="Gamble T."/>
        </authorList>
    </citation>
    <scope>NUCLEOTIDE SEQUENCE</scope>
    <source>
        <strain evidence="1">TG3544</strain>
    </source>
</reference>
<dbReference type="EMBL" id="CM037618">
    <property type="protein sequence ID" value="KAH8000689.1"/>
    <property type="molecule type" value="Genomic_DNA"/>
</dbReference>
<dbReference type="Proteomes" id="UP000827872">
    <property type="component" value="Linkage Group LG05"/>
</dbReference>
<accession>A0ACB8F6I3</accession>
<organism evidence="1 2">
    <name type="scientific">Sphaerodactylus townsendi</name>
    <dbReference type="NCBI Taxonomy" id="933632"/>
    <lineage>
        <taxon>Eukaryota</taxon>
        <taxon>Metazoa</taxon>
        <taxon>Chordata</taxon>
        <taxon>Craniata</taxon>
        <taxon>Vertebrata</taxon>
        <taxon>Euteleostomi</taxon>
        <taxon>Lepidosauria</taxon>
        <taxon>Squamata</taxon>
        <taxon>Bifurcata</taxon>
        <taxon>Gekkota</taxon>
        <taxon>Sphaerodactylidae</taxon>
        <taxon>Sphaerodactylus</taxon>
    </lineage>
</organism>
<name>A0ACB8F6I3_9SAUR</name>
<protein>
    <submittedName>
        <fullName evidence="1">Uncharacterized protein</fullName>
    </submittedName>
</protein>
<evidence type="ECO:0000313" key="2">
    <source>
        <dbReference type="Proteomes" id="UP000827872"/>
    </source>
</evidence>
<comment type="caution">
    <text evidence="1">The sequence shown here is derived from an EMBL/GenBank/DDBJ whole genome shotgun (WGS) entry which is preliminary data.</text>
</comment>
<gene>
    <name evidence="1" type="ORF">K3G42_027666</name>
</gene>
<sequence>MKSLRTKGPPAIDPLTLTGWRYTFTTTFSRPQDPNRKATLFLHSRNAKLLALLFILHFYFTESFSVFSFIRGATKRLTVPSPPTPPPAFLPLFQEPQTKPASLDEGYSSLGPQIFLHCFQWKQGGSLFGGFIKLDPLTQSSSDLGGSCKESHLQLCCKCGGSKLKEKTPTQSPTK</sequence>
<evidence type="ECO:0000313" key="1">
    <source>
        <dbReference type="EMBL" id="KAH8000689.1"/>
    </source>
</evidence>